<dbReference type="InterPro" id="IPR027417">
    <property type="entry name" value="P-loop_NTPase"/>
</dbReference>
<feature type="region of interest" description="Disordered" evidence="8">
    <location>
        <begin position="457"/>
        <end position="527"/>
    </location>
</feature>
<dbReference type="Gene3D" id="3.40.850.10">
    <property type="entry name" value="Kinesin motor domain"/>
    <property type="match status" value="1"/>
</dbReference>
<dbReference type="EMBL" id="WVUK01000052">
    <property type="protein sequence ID" value="KAF7494767.1"/>
    <property type="molecule type" value="Genomic_DNA"/>
</dbReference>
<dbReference type="GO" id="GO:0005874">
    <property type="term" value="C:microtubule"/>
    <property type="evidence" value="ECO:0007669"/>
    <property type="project" value="UniProtKB-KW"/>
</dbReference>
<feature type="coiled-coil region" evidence="7">
    <location>
        <begin position="315"/>
        <end position="408"/>
    </location>
</feature>
<dbReference type="InterPro" id="IPR001752">
    <property type="entry name" value="Kinesin_motor_dom"/>
</dbReference>
<dbReference type="PRINTS" id="PR00380">
    <property type="entry name" value="KINESINHEAVY"/>
</dbReference>
<dbReference type="PROSITE" id="PS50067">
    <property type="entry name" value="KINESIN_MOTOR_2"/>
    <property type="match status" value="1"/>
</dbReference>
<dbReference type="Proteomes" id="UP000070412">
    <property type="component" value="Unassembled WGS sequence"/>
</dbReference>
<feature type="region of interest" description="Disordered" evidence="8">
    <location>
        <begin position="715"/>
        <end position="754"/>
    </location>
</feature>
<keyword evidence="4" id="KW-0963">Cytoplasm</keyword>
<evidence type="ECO:0000256" key="4">
    <source>
        <dbReference type="ARBA" id="ARBA00023212"/>
    </source>
</evidence>
<proteinExistence type="inferred from homology"/>
<accession>A0A834RFX4</accession>
<reference evidence="10" key="2">
    <citation type="submission" date="2020-01" db="EMBL/GenBank/DDBJ databases">
        <authorList>
            <person name="Korhonen P.K.K."/>
            <person name="Guangxu M.G."/>
            <person name="Wang T.W."/>
            <person name="Stroehlein A.J.S."/>
            <person name="Young N.D."/>
            <person name="Ang C.-S.A."/>
            <person name="Fernando D.W.F."/>
            <person name="Lu H.L."/>
            <person name="Taylor S.T."/>
            <person name="Ehtesham M.E.M."/>
            <person name="Najaraj S.H.N."/>
            <person name="Harsha G.H.G."/>
            <person name="Madugundu A.M."/>
            <person name="Renuse S.R."/>
            <person name="Holt D.H."/>
            <person name="Pandey A.P."/>
            <person name="Papenfuss A.P."/>
            <person name="Gasser R.B.G."/>
            <person name="Fischer K.F."/>
        </authorList>
    </citation>
    <scope>NUCLEOTIDE SEQUENCE</scope>
    <source>
        <strain evidence="10">SSS_KF_BRIS2020</strain>
    </source>
</reference>
<dbReference type="PANTHER" id="PTHR47969">
    <property type="entry name" value="CHROMOSOME-ASSOCIATED KINESIN KIF4A-RELATED"/>
    <property type="match status" value="1"/>
</dbReference>
<dbReference type="AlphaFoldDB" id="A0A834RFX4"/>
<keyword evidence="2 6" id="KW-0547">Nucleotide-binding</keyword>
<evidence type="ECO:0000256" key="1">
    <source>
        <dbReference type="ARBA" id="ARBA00004245"/>
    </source>
</evidence>
<dbReference type="OrthoDB" id="3176171at2759"/>
<keyword evidence="7" id="KW-0175">Coiled coil</keyword>
<dbReference type="GO" id="GO:0008017">
    <property type="term" value="F:microtubule binding"/>
    <property type="evidence" value="ECO:0007669"/>
    <property type="project" value="InterPro"/>
</dbReference>
<evidence type="ECO:0000256" key="5">
    <source>
        <dbReference type="PROSITE-ProRule" id="PRU00283"/>
    </source>
</evidence>
<name>A0A834RFX4_SARSC</name>
<reference evidence="11" key="3">
    <citation type="submission" date="2022-06" db="UniProtKB">
        <authorList>
            <consortium name="EnsemblMetazoa"/>
        </authorList>
    </citation>
    <scope>IDENTIFICATION</scope>
</reference>
<feature type="domain" description="Kinesin motor" evidence="9">
    <location>
        <begin position="1"/>
        <end position="232"/>
    </location>
</feature>
<dbReference type="PROSITE" id="PS00411">
    <property type="entry name" value="KINESIN_MOTOR_1"/>
    <property type="match status" value="1"/>
</dbReference>
<feature type="compositionally biased region" description="Polar residues" evidence="8">
    <location>
        <begin position="459"/>
        <end position="471"/>
    </location>
</feature>
<dbReference type="SMART" id="SM00129">
    <property type="entry name" value="KISc"/>
    <property type="match status" value="1"/>
</dbReference>
<organism evidence="10">
    <name type="scientific">Sarcoptes scabiei</name>
    <name type="common">Itch mite</name>
    <name type="synonym">Acarus scabiei</name>
    <dbReference type="NCBI Taxonomy" id="52283"/>
    <lineage>
        <taxon>Eukaryota</taxon>
        <taxon>Metazoa</taxon>
        <taxon>Ecdysozoa</taxon>
        <taxon>Arthropoda</taxon>
        <taxon>Chelicerata</taxon>
        <taxon>Arachnida</taxon>
        <taxon>Acari</taxon>
        <taxon>Acariformes</taxon>
        <taxon>Sarcoptiformes</taxon>
        <taxon>Astigmata</taxon>
        <taxon>Psoroptidia</taxon>
        <taxon>Sarcoptoidea</taxon>
        <taxon>Sarcoptidae</taxon>
        <taxon>Sarcoptinae</taxon>
        <taxon>Sarcoptes</taxon>
    </lineage>
</organism>
<keyword evidence="12" id="KW-1185">Reference proteome</keyword>
<dbReference type="Pfam" id="PF00225">
    <property type="entry name" value="Kinesin"/>
    <property type="match status" value="1"/>
</dbReference>
<dbReference type="GO" id="GO:0007018">
    <property type="term" value="P:microtubule-based movement"/>
    <property type="evidence" value="ECO:0007669"/>
    <property type="project" value="InterPro"/>
</dbReference>
<dbReference type="InterPro" id="IPR036961">
    <property type="entry name" value="Kinesin_motor_dom_sf"/>
</dbReference>
<evidence type="ECO:0000313" key="10">
    <source>
        <dbReference type="EMBL" id="KAF7494767.1"/>
    </source>
</evidence>
<evidence type="ECO:0000256" key="3">
    <source>
        <dbReference type="ARBA" id="ARBA00022840"/>
    </source>
</evidence>
<dbReference type="GO" id="GO:0003777">
    <property type="term" value="F:microtubule motor activity"/>
    <property type="evidence" value="ECO:0007669"/>
    <property type="project" value="InterPro"/>
</dbReference>
<comment type="subcellular location">
    <subcellularLocation>
        <location evidence="1">Cytoplasm</location>
        <location evidence="1">Cytoskeleton</location>
    </subcellularLocation>
</comment>
<keyword evidence="6" id="KW-0505">Motor protein</keyword>
<comment type="similarity">
    <text evidence="5 6">Belongs to the TRAFAC class myosin-kinesin ATPase superfamily. Kinesin family.</text>
</comment>
<evidence type="ECO:0000313" key="12">
    <source>
        <dbReference type="Proteomes" id="UP000070412"/>
    </source>
</evidence>
<dbReference type="InterPro" id="IPR019821">
    <property type="entry name" value="Kinesin_motor_CS"/>
</dbReference>
<feature type="compositionally biased region" description="Polar residues" evidence="8">
    <location>
        <begin position="504"/>
        <end position="524"/>
    </location>
</feature>
<evidence type="ECO:0000259" key="9">
    <source>
        <dbReference type="PROSITE" id="PS50067"/>
    </source>
</evidence>
<keyword evidence="4" id="KW-0206">Cytoskeleton</keyword>
<keyword evidence="3 6" id="KW-0067">ATP-binding</keyword>
<gene>
    <name evidence="10" type="primary">SSS_11g</name>
    <name evidence="10" type="ORF">SSS_11</name>
</gene>
<evidence type="ECO:0000313" key="11">
    <source>
        <dbReference type="EnsemblMetazoa" id="KAF7494767.1"/>
    </source>
</evidence>
<keyword evidence="6" id="KW-0493">Microtubule</keyword>
<dbReference type="EnsemblMetazoa" id="SSS_11s_mrna">
    <property type="protein sequence ID" value="KAF7494767.1"/>
    <property type="gene ID" value="SSS_11"/>
</dbReference>
<sequence>MEGTADDPGIIPRSFIHIFSHISNSSHKQFLVRSSYLEIYQEEIRDLLSPVPHKILELHERPDIGVYVKDLSSFVCKNISEIERVMAKGRHNRSIGETNMNDRSSRSHAIFVITIEHIEQDEFGNEHVRVGKLNLVDLAGSERQIKTKAVGQRQKEAIKINLSLSALGNVISALVDGRSTHVPYRDSKLTRLLQDSLGGNSHTVMLANIGPSAYNYEETLITVRYANRAKNIKNKPHINENPKDALLKEFQIEIQRLRKQLEEKRMRKFLKSGTIRSDQSVNNQTESIDTETVKKLQAKINAMESKMLVGGKDILDHTNEQQQHLQQRIAELREQKNRERLMLQQLEEHDDATQEVRETFSSLQQEVETKRKKLRKMIKEFQSVNSEIRDLQETYSEDRRDLERISSELIKDLKLKYLMIDNFIPEHEKTNFLKKVFYDENNHEWYLREPNLRNRSWRKSSTSSMMNDQIPSSPPTPLMDDADDGSSSSASRPSTSGYSMMNLRPNSSYSDRKSALNQHHNQSRNYEDFDELGDKRLSKCFKIPFKRNRFDELGLYMPETTTIDYLTDAQRDNSYGNDDENEIKIEIINLAASSRDDRSKTSSRSKSRNSLILNGKNESIGASDLFDSILDQNKWHKGKTIKPKLRRSLTVLDNYIDEDRWLGGDDDDDGEEMMNRIGINHSSTSGSIDKLNQTFDKILERKKEINRRRLSLKQSEDFDHYNQQRRQSNLERQKNLNPRPDTAFPRSRGLVPKY</sequence>
<reference evidence="12" key="1">
    <citation type="journal article" date="2020" name="PLoS Negl. Trop. Dis.">
        <title>High-quality nuclear genome for Sarcoptes scabiei-A critical resource for a neglected parasite.</title>
        <authorList>
            <person name="Korhonen P.K."/>
            <person name="Gasser R.B."/>
            <person name="Ma G."/>
            <person name="Wang T."/>
            <person name="Stroehlein A.J."/>
            <person name="Young N.D."/>
            <person name="Ang C.S."/>
            <person name="Fernando D.D."/>
            <person name="Lu H.C."/>
            <person name="Taylor S."/>
            <person name="Reynolds S.L."/>
            <person name="Mofiz E."/>
            <person name="Najaraj S.H."/>
            <person name="Gowda H."/>
            <person name="Madugundu A."/>
            <person name="Renuse S."/>
            <person name="Holt D."/>
            <person name="Pandey A."/>
            <person name="Papenfuss A.T."/>
            <person name="Fischer K."/>
        </authorList>
    </citation>
    <scope>NUCLEOTIDE SEQUENCE [LARGE SCALE GENOMIC DNA]</scope>
</reference>
<evidence type="ECO:0000256" key="8">
    <source>
        <dbReference type="SAM" id="MobiDB-lite"/>
    </source>
</evidence>
<comment type="caution">
    <text evidence="5">Lacks conserved residue(s) required for the propagation of feature annotation.</text>
</comment>
<feature type="compositionally biased region" description="Low complexity" evidence="8">
    <location>
        <begin position="485"/>
        <end position="499"/>
    </location>
</feature>
<dbReference type="SUPFAM" id="SSF52540">
    <property type="entry name" value="P-loop containing nucleoside triphosphate hydrolases"/>
    <property type="match status" value="1"/>
</dbReference>
<dbReference type="GO" id="GO:0005524">
    <property type="term" value="F:ATP binding"/>
    <property type="evidence" value="ECO:0007669"/>
    <property type="project" value="UniProtKB-KW"/>
</dbReference>
<evidence type="ECO:0000256" key="6">
    <source>
        <dbReference type="RuleBase" id="RU000394"/>
    </source>
</evidence>
<feature type="compositionally biased region" description="Basic and acidic residues" evidence="8">
    <location>
        <begin position="715"/>
        <end position="734"/>
    </location>
</feature>
<evidence type="ECO:0000256" key="7">
    <source>
        <dbReference type="SAM" id="Coils"/>
    </source>
</evidence>
<dbReference type="InterPro" id="IPR027640">
    <property type="entry name" value="Kinesin-like_fam"/>
</dbReference>
<evidence type="ECO:0000256" key="2">
    <source>
        <dbReference type="ARBA" id="ARBA00022741"/>
    </source>
</evidence>
<protein>
    <recommendedName>
        <fullName evidence="6">Kinesin-like protein</fullName>
    </recommendedName>
</protein>